<proteinExistence type="predicted"/>
<dbReference type="Proteomes" id="UP000652477">
    <property type="component" value="Unassembled WGS sequence"/>
</dbReference>
<reference evidence="2" key="1">
    <citation type="submission" date="2020-08" db="EMBL/GenBank/DDBJ databases">
        <title>Genome public.</title>
        <authorList>
            <person name="Liu C."/>
            <person name="Sun Q."/>
        </authorList>
    </citation>
    <scope>NUCLEOTIDE SEQUENCE</scope>
    <source>
        <strain evidence="2">NSJ-55</strain>
    </source>
</reference>
<accession>A0A923LI59</accession>
<dbReference type="InterPro" id="IPR051698">
    <property type="entry name" value="Transposase_11-like"/>
</dbReference>
<dbReference type="PANTHER" id="PTHR30298">
    <property type="entry name" value="H REPEAT-ASSOCIATED PREDICTED TRANSPOSASE"/>
    <property type="match status" value="1"/>
</dbReference>
<dbReference type="AlphaFoldDB" id="A0A923LI59"/>
<comment type="caution">
    <text evidence="2">The sequence shown here is derived from an EMBL/GenBank/DDBJ whole genome shotgun (WGS) entry which is preliminary data.</text>
</comment>
<dbReference type="InterPro" id="IPR032806">
    <property type="entry name" value="YbfD_N"/>
</dbReference>
<evidence type="ECO:0000313" key="3">
    <source>
        <dbReference type="Proteomes" id="UP000652477"/>
    </source>
</evidence>
<organism evidence="2 3">
    <name type="scientific">Mediterraneibacter hominis</name>
    <dbReference type="NCBI Taxonomy" id="2763054"/>
    <lineage>
        <taxon>Bacteria</taxon>
        <taxon>Bacillati</taxon>
        <taxon>Bacillota</taxon>
        <taxon>Clostridia</taxon>
        <taxon>Lachnospirales</taxon>
        <taxon>Lachnospiraceae</taxon>
        <taxon>Mediterraneibacter</taxon>
    </lineage>
</organism>
<name>A0A923LI59_9FIRM</name>
<gene>
    <name evidence="2" type="ORF">H8S37_09250</name>
</gene>
<feature type="domain" description="H repeat-associated protein N-terminal" evidence="1">
    <location>
        <begin position="3"/>
        <end position="58"/>
    </location>
</feature>
<keyword evidence="3" id="KW-1185">Reference proteome</keyword>
<dbReference type="Pfam" id="PF13808">
    <property type="entry name" value="DDE_Tnp_1_assoc"/>
    <property type="match status" value="1"/>
</dbReference>
<evidence type="ECO:0000313" key="2">
    <source>
        <dbReference type="EMBL" id="MBC5689111.1"/>
    </source>
</evidence>
<protein>
    <submittedName>
        <fullName evidence="2">Transposase family protein</fullName>
    </submittedName>
</protein>
<sequence>MCFSTIANADDWVEIEVFRKELEDFLRNYLELPHDIPSHDMLQRVFAMVPPEFWKSFQKRWRESKVSACD</sequence>
<dbReference type="EMBL" id="JACOPF010000001">
    <property type="protein sequence ID" value="MBC5689111.1"/>
    <property type="molecule type" value="Genomic_DNA"/>
</dbReference>
<dbReference type="PANTHER" id="PTHR30298:SF0">
    <property type="entry name" value="PROTEIN YBFL-RELATED"/>
    <property type="match status" value="1"/>
</dbReference>
<evidence type="ECO:0000259" key="1">
    <source>
        <dbReference type="Pfam" id="PF13808"/>
    </source>
</evidence>